<organism evidence="7 8">
    <name type="scientific">Carex littledalei</name>
    <dbReference type="NCBI Taxonomy" id="544730"/>
    <lineage>
        <taxon>Eukaryota</taxon>
        <taxon>Viridiplantae</taxon>
        <taxon>Streptophyta</taxon>
        <taxon>Embryophyta</taxon>
        <taxon>Tracheophyta</taxon>
        <taxon>Spermatophyta</taxon>
        <taxon>Magnoliopsida</taxon>
        <taxon>Liliopsida</taxon>
        <taxon>Poales</taxon>
        <taxon>Cyperaceae</taxon>
        <taxon>Cyperoideae</taxon>
        <taxon>Cariceae</taxon>
        <taxon>Carex</taxon>
        <taxon>Carex subgen. Euthyceras</taxon>
    </lineage>
</organism>
<dbReference type="PANTHER" id="PTHR31251">
    <property type="entry name" value="SQUAMOSA PROMOTER-BINDING-LIKE PROTEIN 4"/>
    <property type="match status" value="1"/>
</dbReference>
<evidence type="ECO:0000256" key="4">
    <source>
        <dbReference type="PROSITE-ProRule" id="PRU00470"/>
    </source>
</evidence>
<dbReference type="Gene3D" id="4.10.1100.10">
    <property type="entry name" value="Transcription factor, SBP-box domain"/>
    <property type="match status" value="1"/>
</dbReference>
<keyword evidence="3" id="KW-0862">Zinc</keyword>
<gene>
    <name evidence="7" type="ORF">FCM35_KLT17765</name>
</gene>
<protein>
    <submittedName>
        <fullName evidence="7">Squamosa promoter-binding-like protein 16</fullName>
    </submittedName>
</protein>
<reference evidence="7" key="1">
    <citation type="submission" date="2020-01" db="EMBL/GenBank/DDBJ databases">
        <title>Genome sequence of Kobresia littledalei, the first chromosome-level genome in the family Cyperaceae.</title>
        <authorList>
            <person name="Qu G."/>
        </authorList>
    </citation>
    <scope>NUCLEOTIDE SEQUENCE</scope>
    <source>
        <strain evidence="7">C.B.Clarke</strain>
        <tissue evidence="7">Leaf</tissue>
    </source>
</reference>
<feature type="domain" description="SBP-type" evidence="6">
    <location>
        <begin position="70"/>
        <end position="147"/>
    </location>
</feature>
<dbReference type="EMBL" id="SWLB01000006">
    <property type="protein sequence ID" value="KAF3337178.1"/>
    <property type="molecule type" value="Genomic_DNA"/>
</dbReference>
<keyword evidence="8" id="KW-1185">Reference proteome</keyword>
<evidence type="ECO:0000256" key="5">
    <source>
        <dbReference type="SAM" id="MobiDB-lite"/>
    </source>
</evidence>
<name>A0A833RK61_9POAL</name>
<dbReference type="Pfam" id="PF03110">
    <property type="entry name" value="SBP"/>
    <property type="match status" value="1"/>
</dbReference>
<feature type="compositionally biased region" description="Basic residues" evidence="5">
    <location>
        <begin position="138"/>
        <end position="147"/>
    </location>
</feature>
<comment type="caution">
    <text evidence="7">The sequence shown here is derived from an EMBL/GenBank/DDBJ whole genome shotgun (WGS) entry which is preliminary data.</text>
</comment>
<keyword evidence="2 4" id="KW-0863">Zinc-finger</keyword>
<dbReference type="InterPro" id="IPR036893">
    <property type="entry name" value="SBP_sf"/>
</dbReference>
<evidence type="ECO:0000259" key="6">
    <source>
        <dbReference type="PROSITE" id="PS51141"/>
    </source>
</evidence>
<dbReference type="AlphaFoldDB" id="A0A833RK61"/>
<dbReference type="SUPFAM" id="SSF103612">
    <property type="entry name" value="SBT domain"/>
    <property type="match status" value="1"/>
</dbReference>
<evidence type="ECO:0000313" key="7">
    <source>
        <dbReference type="EMBL" id="KAF3337178.1"/>
    </source>
</evidence>
<dbReference type="PROSITE" id="PS51141">
    <property type="entry name" value="ZF_SBP"/>
    <property type="match status" value="1"/>
</dbReference>
<evidence type="ECO:0000256" key="3">
    <source>
        <dbReference type="ARBA" id="ARBA00022833"/>
    </source>
</evidence>
<dbReference type="InterPro" id="IPR044817">
    <property type="entry name" value="SBP-like"/>
</dbReference>
<dbReference type="OrthoDB" id="514967at2759"/>
<evidence type="ECO:0000256" key="2">
    <source>
        <dbReference type="ARBA" id="ARBA00022771"/>
    </source>
</evidence>
<dbReference type="GO" id="GO:0005634">
    <property type="term" value="C:nucleus"/>
    <property type="evidence" value="ECO:0007669"/>
    <property type="project" value="InterPro"/>
</dbReference>
<dbReference type="Proteomes" id="UP000623129">
    <property type="component" value="Unassembled WGS sequence"/>
</dbReference>
<evidence type="ECO:0000256" key="1">
    <source>
        <dbReference type="ARBA" id="ARBA00022723"/>
    </source>
</evidence>
<sequence length="309" mass="34426">MEWETGTKMVSNWDYATDLMPQSSSSKLELTLGAISDIRSNQINPIVGLTDQSLHPTQPPALSRRSRDREVFCLVEGCKADLSKCRDYHRKHKVCEVHSKTPVVMVGGKEQRFCQQCSRFQLLVEFDEVKRSCRKRLAGHNRRRRKPPQPDPLSPGGIFLNQHGARMSSYPQMYTSPNITQESTKWNSMQNGHNSSIRNSLFSQASVNLGALQVTHENLHTGSTWQGAPESTCALSLLSSTTSVAISMGQPLSPQLNFHENEFRAGLNTMHSSENVSLAGFRYCNGLCPYPVGEGSENGSAHSLPFSWQ</sequence>
<dbReference type="InterPro" id="IPR004333">
    <property type="entry name" value="SBP_dom"/>
</dbReference>
<dbReference type="PANTHER" id="PTHR31251:SF208">
    <property type="entry name" value="SQUAMOSA PROMOTER-BINDING-LIKE PROTEIN 18"/>
    <property type="match status" value="1"/>
</dbReference>
<dbReference type="GO" id="GO:0008270">
    <property type="term" value="F:zinc ion binding"/>
    <property type="evidence" value="ECO:0007669"/>
    <property type="project" value="UniProtKB-KW"/>
</dbReference>
<dbReference type="GO" id="GO:0003677">
    <property type="term" value="F:DNA binding"/>
    <property type="evidence" value="ECO:0007669"/>
    <property type="project" value="InterPro"/>
</dbReference>
<evidence type="ECO:0000313" key="8">
    <source>
        <dbReference type="Proteomes" id="UP000623129"/>
    </source>
</evidence>
<feature type="region of interest" description="Disordered" evidence="5">
    <location>
        <begin position="138"/>
        <end position="161"/>
    </location>
</feature>
<keyword evidence="1" id="KW-0479">Metal-binding</keyword>
<accession>A0A833RK61</accession>
<proteinExistence type="predicted"/>